<proteinExistence type="predicted"/>
<reference evidence="2 3" key="1">
    <citation type="submission" date="2019-10" db="EMBL/GenBank/DDBJ databases">
        <title>Taxonomy of Antarctic Massilia spp.: description of Massilia rubra sp. nov., Massilia aquatica sp. nov., Massilia mucilaginosa sp. nov., Massilia frigida sp. nov. isolated from streams, lakes and regoliths.</title>
        <authorList>
            <person name="Holochova P."/>
            <person name="Sedlacek I."/>
            <person name="Kralova S."/>
            <person name="Maslanova I."/>
            <person name="Busse H.-J."/>
            <person name="Stankova E."/>
            <person name="Vrbovska V."/>
            <person name="Kovarovic V."/>
            <person name="Bartak M."/>
            <person name="Svec P."/>
            <person name="Pantucek R."/>
        </authorList>
    </citation>
    <scope>NUCLEOTIDE SEQUENCE [LARGE SCALE GENOMIC DNA]</scope>
    <source>
        <strain evidence="2 3">CCM 8733</strain>
    </source>
</reference>
<feature type="non-terminal residue" evidence="2">
    <location>
        <position position="421"/>
    </location>
</feature>
<dbReference type="EMBL" id="WHJH01000017">
    <property type="protein sequence ID" value="NHZ90442.1"/>
    <property type="molecule type" value="Genomic_DNA"/>
</dbReference>
<name>A0ABX0NUB9_9BURK</name>
<dbReference type="Proteomes" id="UP000609726">
    <property type="component" value="Unassembled WGS sequence"/>
</dbReference>
<dbReference type="Pfam" id="PF05593">
    <property type="entry name" value="RHS_repeat"/>
    <property type="match status" value="1"/>
</dbReference>
<evidence type="ECO:0000313" key="3">
    <source>
        <dbReference type="Proteomes" id="UP000609726"/>
    </source>
</evidence>
<dbReference type="RefSeq" id="WP_166876763.1">
    <property type="nucleotide sequence ID" value="NZ_WHJH01000017.1"/>
</dbReference>
<dbReference type="InterPro" id="IPR045351">
    <property type="entry name" value="DUF6531"/>
</dbReference>
<accession>A0ABX0NUB9</accession>
<gene>
    <name evidence="2" type="ORF">F2P45_15650</name>
</gene>
<dbReference type="Pfam" id="PF20148">
    <property type="entry name" value="DUF6531"/>
    <property type="match status" value="1"/>
</dbReference>
<keyword evidence="3" id="KW-1185">Reference proteome</keyword>
<evidence type="ECO:0000259" key="1">
    <source>
        <dbReference type="Pfam" id="PF20148"/>
    </source>
</evidence>
<comment type="caution">
    <text evidence="2">The sequence shown here is derived from an EMBL/GenBank/DDBJ whole genome shotgun (WGS) entry which is preliminary data.</text>
</comment>
<dbReference type="Gene3D" id="2.180.10.10">
    <property type="entry name" value="RHS repeat-associated core"/>
    <property type="match status" value="1"/>
</dbReference>
<dbReference type="InterPro" id="IPR031325">
    <property type="entry name" value="RHS_repeat"/>
</dbReference>
<protein>
    <recommendedName>
        <fullName evidence="1">DUF6531 domain-containing protein</fullName>
    </recommendedName>
</protein>
<evidence type="ECO:0000313" key="2">
    <source>
        <dbReference type="EMBL" id="NHZ90442.1"/>
    </source>
</evidence>
<feature type="domain" description="DUF6531" evidence="1">
    <location>
        <begin position="141"/>
        <end position="195"/>
    </location>
</feature>
<organism evidence="2 3">
    <name type="scientific">Massilia mucilaginosa</name>
    <dbReference type="NCBI Taxonomy" id="2609282"/>
    <lineage>
        <taxon>Bacteria</taxon>
        <taxon>Pseudomonadati</taxon>
        <taxon>Pseudomonadota</taxon>
        <taxon>Betaproteobacteria</taxon>
        <taxon>Burkholderiales</taxon>
        <taxon>Oxalobacteraceae</taxon>
        <taxon>Telluria group</taxon>
        <taxon>Massilia</taxon>
    </lineage>
</organism>
<sequence length="421" mass="46393">MIMPNARLFPSFTYLARSALILLPLVHGGVRAESGLPEGTLGWWYYSGINSDARYASDPITACKNAAWNHARQPLAAMRPYPGRRDMFECAYRWYASEGRGVWLADAILHCKPGYRAYSQGVCRKVRPERPVPLKCGETAGNPVQFASGTKVQHETDLGGGANDALAVRRIYRSARENGLGQSAGMGWSFSFERAFFAPRALFGGIRQRIIGALSDGTFFEFSRQGNGPYKSSHDRGTALEVQGPDETVWILTTPDGTVERFLRDGDDFRLSSVHTRTGIATHYTYDAKNQLSKIVDTSGRSLAITWEGDVIASISNATGSVRYEYEHAVVPGDGPIEGMDRLIGVHHLDRSGSELSSRAYHYEAPNDRFLLTGITDEHGKRFATYAYNGDGQAVLSEHAGGAQRYTFAYPSRTSRIVTDP</sequence>